<dbReference type="Gene3D" id="3.30.1520.10">
    <property type="entry name" value="Phox-like domain"/>
    <property type="match status" value="1"/>
</dbReference>
<dbReference type="InterPro" id="IPR013083">
    <property type="entry name" value="Znf_RING/FYVE/PHD"/>
</dbReference>
<dbReference type="eggNOG" id="KOG0800">
    <property type="taxonomic scope" value="Eukaryota"/>
</dbReference>
<reference evidence="6 7" key="1">
    <citation type="submission" date="2012-04" db="EMBL/GenBank/DDBJ databases">
        <title>The Genome Sequence of Saprolegnia declina VS20.</title>
        <authorList>
            <consortium name="The Broad Institute Genome Sequencing Platform"/>
            <person name="Russ C."/>
            <person name="Nusbaum C."/>
            <person name="Tyler B."/>
            <person name="van West P."/>
            <person name="Dieguez-Uribeondo J."/>
            <person name="de Bruijn I."/>
            <person name="Tripathy S."/>
            <person name="Jiang R."/>
            <person name="Young S.K."/>
            <person name="Zeng Q."/>
            <person name="Gargeya S."/>
            <person name="Fitzgerald M."/>
            <person name="Haas B."/>
            <person name="Abouelleil A."/>
            <person name="Alvarado L."/>
            <person name="Arachchi H.M."/>
            <person name="Berlin A."/>
            <person name="Chapman S.B."/>
            <person name="Goldberg J."/>
            <person name="Griggs A."/>
            <person name="Gujja S."/>
            <person name="Hansen M."/>
            <person name="Howarth C."/>
            <person name="Imamovic A."/>
            <person name="Larimer J."/>
            <person name="McCowen C."/>
            <person name="Montmayeur A."/>
            <person name="Murphy C."/>
            <person name="Neiman D."/>
            <person name="Pearson M."/>
            <person name="Priest M."/>
            <person name="Roberts A."/>
            <person name="Saif S."/>
            <person name="Shea T."/>
            <person name="Sisk P."/>
            <person name="Sykes S."/>
            <person name="Wortman J."/>
            <person name="Nusbaum C."/>
            <person name="Birren B."/>
        </authorList>
    </citation>
    <scope>NUCLEOTIDE SEQUENCE [LARGE SCALE GENOMIC DNA]</scope>
    <source>
        <strain evidence="6 7">VS20</strain>
    </source>
</reference>
<accession>T0Q417</accession>
<protein>
    <recommendedName>
        <fullName evidence="5">RING-type domain-containing protein</fullName>
    </recommendedName>
</protein>
<dbReference type="PROSITE" id="PS50089">
    <property type="entry name" value="ZF_RING_2"/>
    <property type="match status" value="1"/>
</dbReference>
<evidence type="ECO:0000259" key="5">
    <source>
        <dbReference type="PROSITE" id="PS50089"/>
    </source>
</evidence>
<dbReference type="InParanoid" id="T0Q417"/>
<feature type="domain" description="RING-type" evidence="5">
    <location>
        <begin position="199"/>
        <end position="245"/>
    </location>
</feature>
<evidence type="ECO:0000256" key="1">
    <source>
        <dbReference type="ARBA" id="ARBA00022723"/>
    </source>
</evidence>
<dbReference type="CDD" id="cd06093">
    <property type="entry name" value="PX_domain"/>
    <property type="match status" value="1"/>
</dbReference>
<dbReference type="OrthoDB" id="8062037at2759"/>
<dbReference type="PANTHER" id="PTHR14155">
    <property type="entry name" value="RING FINGER DOMAIN-CONTAINING"/>
    <property type="match status" value="1"/>
</dbReference>
<dbReference type="STRING" id="1156394.T0Q417"/>
<evidence type="ECO:0000256" key="3">
    <source>
        <dbReference type="ARBA" id="ARBA00022833"/>
    </source>
</evidence>
<evidence type="ECO:0000256" key="2">
    <source>
        <dbReference type="ARBA" id="ARBA00022771"/>
    </source>
</evidence>
<dbReference type="GO" id="GO:0008270">
    <property type="term" value="F:zinc ion binding"/>
    <property type="evidence" value="ECO:0007669"/>
    <property type="project" value="UniProtKB-KW"/>
</dbReference>
<dbReference type="GeneID" id="19953732"/>
<name>T0Q417_SAPDV</name>
<proteinExistence type="predicted"/>
<organism evidence="6 7">
    <name type="scientific">Saprolegnia diclina (strain VS20)</name>
    <dbReference type="NCBI Taxonomy" id="1156394"/>
    <lineage>
        <taxon>Eukaryota</taxon>
        <taxon>Sar</taxon>
        <taxon>Stramenopiles</taxon>
        <taxon>Oomycota</taxon>
        <taxon>Saprolegniomycetes</taxon>
        <taxon>Saprolegniales</taxon>
        <taxon>Saprolegniaceae</taxon>
        <taxon>Saprolegnia</taxon>
    </lineage>
</organism>
<keyword evidence="7" id="KW-1185">Reference proteome</keyword>
<dbReference type="SMART" id="SM00184">
    <property type="entry name" value="RING"/>
    <property type="match status" value="1"/>
</dbReference>
<keyword evidence="2 4" id="KW-0863">Zinc-finger</keyword>
<sequence>MTTQCHSKTNEIHFIASAKALVASSRVVSSPLTLAPWHASPTVSAFQLTPVSLSASIGSGQSAFGYYVQYDMTLQCPITSRAWTIHKRYSQLLKFRSQLTKLHAASPSPSLACLLQLPFPKKALDSEKPSVIAERMQRFQTFVEHIWSLYASCVVPTSGAPEEAVAVVVCLREFLSVPEAVLAISVRHIDEMPQDMDPCVVCLGEFDVDDLRCPSVVLALSCGHVFHRDCLQQWCAVAATCPTCRRDVGHMVCLELAL</sequence>
<keyword evidence="1" id="KW-0479">Metal-binding</keyword>
<dbReference type="InterPro" id="IPR001841">
    <property type="entry name" value="Znf_RING"/>
</dbReference>
<dbReference type="Proteomes" id="UP000030762">
    <property type="component" value="Unassembled WGS sequence"/>
</dbReference>
<dbReference type="InterPro" id="IPR053238">
    <property type="entry name" value="RING-H2_zinc_finger"/>
</dbReference>
<dbReference type="EMBL" id="JH767185">
    <property type="protein sequence ID" value="EQC29336.1"/>
    <property type="molecule type" value="Genomic_DNA"/>
</dbReference>
<dbReference type="SUPFAM" id="SSF64268">
    <property type="entry name" value="PX domain"/>
    <property type="match status" value="1"/>
</dbReference>
<dbReference type="InterPro" id="IPR001683">
    <property type="entry name" value="PX_dom"/>
</dbReference>
<evidence type="ECO:0000313" key="6">
    <source>
        <dbReference type="EMBL" id="EQC29336.1"/>
    </source>
</evidence>
<dbReference type="PANTHER" id="PTHR14155:SF627">
    <property type="entry name" value="OS06G0192800 PROTEIN"/>
    <property type="match status" value="1"/>
</dbReference>
<evidence type="ECO:0000256" key="4">
    <source>
        <dbReference type="PROSITE-ProRule" id="PRU00175"/>
    </source>
</evidence>
<dbReference type="RefSeq" id="XP_008617310.1">
    <property type="nucleotide sequence ID" value="XM_008619088.1"/>
</dbReference>
<keyword evidence="3" id="KW-0862">Zinc</keyword>
<dbReference type="InterPro" id="IPR036871">
    <property type="entry name" value="PX_dom_sf"/>
</dbReference>
<evidence type="ECO:0000313" key="7">
    <source>
        <dbReference type="Proteomes" id="UP000030762"/>
    </source>
</evidence>
<dbReference type="Pfam" id="PF00787">
    <property type="entry name" value="PX"/>
    <property type="match status" value="1"/>
</dbReference>
<dbReference type="AlphaFoldDB" id="T0Q417"/>
<dbReference type="GO" id="GO:0035091">
    <property type="term" value="F:phosphatidylinositol binding"/>
    <property type="evidence" value="ECO:0007669"/>
    <property type="project" value="InterPro"/>
</dbReference>
<dbReference type="Gene3D" id="3.30.40.10">
    <property type="entry name" value="Zinc/RING finger domain, C3HC4 (zinc finger)"/>
    <property type="match status" value="1"/>
</dbReference>
<gene>
    <name evidence="6" type="ORF">SDRG_13005</name>
</gene>
<dbReference type="SUPFAM" id="SSF57850">
    <property type="entry name" value="RING/U-box"/>
    <property type="match status" value="1"/>
</dbReference>
<dbReference type="Pfam" id="PF13639">
    <property type="entry name" value="zf-RING_2"/>
    <property type="match status" value="1"/>
</dbReference>
<dbReference type="VEuPathDB" id="FungiDB:SDRG_13005"/>